<dbReference type="PANTHER" id="PTHR31881:SF6">
    <property type="entry name" value="OS09G0494600 PROTEIN"/>
    <property type="match status" value="1"/>
</dbReference>
<organism evidence="2 3">
    <name type="scientific">Candidatus Muproteobacteria bacterium RIFCSPHIGHO2_01_FULL_65_16</name>
    <dbReference type="NCBI Taxonomy" id="1817764"/>
    <lineage>
        <taxon>Bacteria</taxon>
        <taxon>Pseudomonadati</taxon>
        <taxon>Pseudomonadota</taxon>
        <taxon>Candidatus Muproteobacteria</taxon>
    </lineage>
</organism>
<dbReference type="PANTHER" id="PTHR31881">
    <property type="match status" value="1"/>
</dbReference>
<sequence length="226" mass="25542">MPNIPAADIVSLAWFVAVWTGYTWYADRVSRRARSLRAVMHVHRYEWMRRMLGRGDRIVDVNIIGNLLQSVSFFASTTLLILAGLVAILGATDKAIELVRELPFTGRMTLVQWELKLLVLIAIFVHAFFKFTWALRQFNYCSVLIGAAPGAGAKSSAGDAYALRAAEVSTLASKDFNQGLRAYYFSLAALSWFVNPWVFIAATTLVIAVLYWREYHSEALRMLRNR</sequence>
<feature type="transmembrane region" description="Helical" evidence="1">
    <location>
        <begin position="67"/>
        <end position="90"/>
    </location>
</feature>
<dbReference type="AlphaFoldDB" id="A0A1F6TS90"/>
<evidence type="ECO:0000256" key="1">
    <source>
        <dbReference type="SAM" id="Phobius"/>
    </source>
</evidence>
<feature type="transmembrane region" description="Helical" evidence="1">
    <location>
        <begin position="6"/>
        <end position="25"/>
    </location>
</feature>
<proteinExistence type="predicted"/>
<evidence type="ECO:0000313" key="3">
    <source>
        <dbReference type="Proteomes" id="UP000179360"/>
    </source>
</evidence>
<accession>A0A1F6TS90</accession>
<keyword evidence="1" id="KW-1133">Transmembrane helix</keyword>
<keyword evidence="1" id="KW-0812">Transmembrane</keyword>
<feature type="transmembrane region" description="Helical" evidence="1">
    <location>
        <begin position="110"/>
        <end position="129"/>
    </location>
</feature>
<comment type="caution">
    <text evidence="2">The sequence shown here is derived from an EMBL/GenBank/DDBJ whole genome shotgun (WGS) entry which is preliminary data.</text>
</comment>
<dbReference type="STRING" id="1817764.A2637_05135"/>
<evidence type="ECO:0008006" key="4">
    <source>
        <dbReference type="Google" id="ProtNLM"/>
    </source>
</evidence>
<protein>
    <recommendedName>
        <fullName evidence="4">DUF599 domain-containing protein</fullName>
    </recommendedName>
</protein>
<name>A0A1F6TS90_9PROT</name>
<dbReference type="InterPro" id="IPR006747">
    <property type="entry name" value="DUF599"/>
</dbReference>
<dbReference type="Pfam" id="PF04654">
    <property type="entry name" value="DUF599"/>
    <property type="match status" value="1"/>
</dbReference>
<reference evidence="2 3" key="1">
    <citation type="journal article" date="2016" name="Nat. Commun.">
        <title>Thousands of microbial genomes shed light on interconnected biogeochemical processes in an aquifer system.</title>
        <authorList>
            <person name="Anantharaman K."/>
            <person name="Brown C.T."/>
            <person name="Hug L.A."/>
            <person name="Sharon I."/>
            <person name="Castelle C.J."/>
            <person name="Probst A.J."/>
            <person name="Thomas B.C."/>
            <person name="Singh A."/>
            <person name="Wilkins M.J."/>
            <person name="Karaoz U."/>
            <person name="Brodie E.L."/>
            <person name="Williams K.H."/>
            <person name="Hubbard S.S."/>
            <person name="Banfield J.F."/>
        </authorList>
    </citation>
    <scope>NUCLEOTIDE SEQUENCE [LARGE SCALE GENOMIC DNA]</scope>
</reference>
<feature type="transmembrane region" description="Helical" evidence="1">
    <location>
        <begin position="183"/>
        <end position="212"/>
    </location>
</feature>
<keyword evidence="1" id="KW-0472">Membrane</keyword>
<dbReference type="Proteomes" id="UP000179360">
    <property type="component" value="Unassembled WGS sequence"/>
</dbReference>
<gene>
    <name evidence="2" type="ORF">A2637_05135</name>
</gene>
<evidence type="ECO:0000313" key="2">
    <source>
        <dbReference type="EMBL" id="OGI47945.1"/>
    </source>
</evidence>
<dbReference type="EMBL" id="MFSY01000004">
    <property type="protein sequence ID" value="OGI47945.1"/>
    <property type="molecule type" value="Genomic_DNA"/>
</dbReference>